<dbReference type="InterPro" id="IPR023214">
    <property type="entry name" value="HAD_sf"/>
</dbReference>
<sequence>MISTPLRDIQAVLFDLDGTLFDRETAVREVVAGQYAAFSSELAGATRERFVGRLLESDAVRERRAPDGR</sequence>
<comment type="caution">
    <text evidence="1">The sequence shown here is derived from an EMBL/GenBank/DDBJ whole genome shotgun (WGS) entry which is preliminary data.</text>
</comment>
<organism evidence="1 2">
    <name type="scientific">Sorangium cellulosum</name>
    <name type="common">Polyangium cellulosum</name>
    <dbReference type="NCBI Taxonomy" id="56"/>
    <lineage>
        <taxon>Bacteria</taxon>
        <taxon>Pseudomonadati</taxon>
        <taxon>Myxococcota</taxon>
        <taxon>Polyangia</taxon>
        <taxon>Polyangiales</taxon>
        <taxon>Polyangiaceae</taxon>
        <taxon>Sorangium</taxon>
    </lineage>
</organism>
<evidence type="ECO:0008006" key="3">
    <source>
        <dbReference type="Google" id="ProtNLM"/>
    </source>
</evidence>
<gene>
    <name evidence="1" type="ORF">BE17_03050</name>
</gene>
<dbReference type="InterPro" id="IPR036412">
    <property type="entry name" value="HAD-like_sf"/>
</dbReference>
<evidence type="ECO:0000313" key="1">
    <source>
        <dbReference type="EMBL" id="KYF78526.1"/>
    </source>
</evidence>
<protein>
    <recommendedName>
        <fullName evidence="3">Haloacid dehalogenase</fullName>
    </recommendedName>
</protein>
<proteinExistence type="predicted"/>
<reference evidence="1 2" key="1">
    <citation type="submission" date="2014-02" db="EMBL/GenBank/DDBJ databases">
        <title>The small core and large imbalanced accessory genome model reveals a collaborative survival strategy of Sorangium cellulosum strains in nature.</title>
        <authorList>
            <person name="Han K."/>
            <person name="Peng R."/>
            <person name="Blom J."/>
            <person name="Li Y.-Z."/>
        </authorList>
    </citation>
    <scope>NUCLEOTIDE SEQUENCE [LARGE SCALE GENOMIC DNA]</scope>
    <source>
        <strain evidence="1 2">So0011-07</strain>
    </source>
</reference>
<dbReference type="SUPFAM" id="SSF56784">
    <property type="entry name" value="HAD-like"/>
    <property type="match status" value="1"/>
</dbReference>
<dbReference type="Proteomes" id="UP000075635">
    <property type="component" value="Unassembled WGS sequence"/>
</dbReference>
<evidence type="ECO:0000313" key="2">
    <source>
        <dbReference type="Proteomes" id="UP000075635"/>
    </source>
</evidence>
<dbReference type="InterPro" id="IPR023198">
    <property type="entry name" value="PGP-like_dom2"/>
</dbReference>
<accession>A0A150REX7</accession>
<dbReference type="EMBL" id="JEMB01002775">
    <property type="protein sequence ID" value="KYF78526.1"/>
    <property type="molecule type" value="Genomic_DNA"/>
</dbReference>
<dbReference type="AlphaFoldDB" id="A0A150REX7"/>
<dbReference type="Gene3D" id="3.40.50.1000">
    <property type="entry name" value="HAD superfamily/HAD-like"/>
    <property type="match status" value="1"/>
</dbReference>
<name>A0A150REX7_SORCE</name>
<dbReference type="Gene3D" id="1.10.150.240">
    <property type="entry name" value="Putative phosphatase, domain 2"/>
    <property type="match status" value="1"/>
</dbReference>